<sequence>MAQALAESVSVAQLLERLCKTEDTWRNYTGAVEGFIEYRNVDSWADLLQGEPKVIEDSIIAYFQKLEDDGLSPSYKNVIRAGLQKFYVSQRARLDWDYIKSQIVSKNPDSVGLDRAYTKAEIALLLKHADLKLRATILLLATTGMRVEALCELKYKHLRPVLKFDLLYIKIYAGTNTEYDAFASKNCLAAVRAWLQSLKEEIGRELSDEDYIFPGNETGEHITKKAIESAIVRLIKKAGIAREKISKRRYDIAPCHSFRKYFSSTLESTHMPHGLKEALMGHFSGVQGRYRRPPIQKLLMAYVEYGGVLDIQ</sequence>
<dbReference type="KEGG" id="nev:NTE_01179"/>
<keyword evidence="4" id="KW-1185">Reference proteome</keyword>
<dbReference type="GO" id="GO:0006310">
    <property type="term" value="P:DNA recombination"/>
    <property type="evidence" value="ECO:0007669"/>
    <property type="project" value="UniProtKB-KW"/>
</dbReference>
<dbReference type="AlphaFoldDB" id="A0A075MR12"/>
<reference evidence="3 4" key="1">
    <citation type="journal article" date="2014" name="PLoS ONE">
        <title>Genome Sequence of Candidatus Nitrososphaera evergladensis from Group I.1b Enriched from Everglades Soil Reveals Novel Genomic Features of the Ammonia-Oxidizing Archaea.</title>
        <authorList>
            <person name="Zhalnina K.V."/>
            <person name="Dias R."/>
            <person name="Leonard M.T."/>
            <person name="Dorr de Quadros P."/>
            <person name="Camargo F.A."/>
            <person name="Drew J.C."/>
            <person name="Farmerie W.G."/>
            <person name="Daroub S.H."/>
            <person name="Triplett E.W."/>
        </authorList>
    </citation>
    <scope>NUCLEOTIDE SEQUENCE [LARGE SCALE GENOMIC DNA]</scope>
    <source>
        <strain evidence="3 4">SR1</strain>
    </source>
</reference>
<evidence type="ECO:0000313" key="3">
    <source>
        <dbReference type="EMBL" id="AIF83252.1"/>
    </source>
</evidence>
<evidence type="ECO:0000313" key="4">
    <source>
        <dbReference type="Proteomes" id="UP000028194"/>
    </source>
</evidence>
<name>A0A075MR12_9ARCH</name>
<dbReference type="eggNOG" id="arCOG01245">
    <property type="taxonomic scope" value="Archaea"/>
</dbReference>
<dbReference type="CDD" id="cd00397">
    <property type="entry name" value="DNA_BRE_C"/>
    <property type="match status" value="1"/>
</dbReference>
<proteinExistence type="predicted"/>
<dbReference type="Proteomes" id="UP000028194">
    <property type="component" value="Chromosome"/>
</dbReference>
<evidence type="ECO:0000256" key="1">
    <source>
        <dbReference type="ARBA" id="ARBA00023172"/>
    </source>
</evidence>
<dbReference type="InterPro" id="IPR011010">
    <property type="entry name" value="DNA_brk_join_enz"/>
</dbReference>
<dbReference type="GeneID" id="41596990"/>
<dbReference type="STRING" id="1459636.NTE_01179"/>
<protein>
    <submittedName>
        <fullName evidence="3">Site-specific recombinase XerD</fullName>
    </submittedName>
</protein>
<organism evidence="3 4">
    <name type="scientific">Candidatus Nitrososphaera evergladensis SR1</name>
    <dbReference type="NCBI Taxonomy" id="1459636"/>
    <lineage>
        <taxon>Archaea</taxon>
        <taxon>Nitrososphaerota</taxon>
        <taxon>Nitrososphaeria</taxon>
        <taxon>Nitrososphaerales</taxon>
        <taxon>Nitrososphaeraceae</taxon>
        <taxon>Nitrososphaera</taxon>
    </lineage>
</organism>
<dbReference type="InterPro" id="IPR002104">
    <property type="entry name" value="Integrase_catalytic"/>
</dbReference>
<dbReference type="EMBL" id="CP007174">
    <property type="protein sequence ID" value="AIF83252.1"/>
    <property type="molecule type" value="Genomic_DNA"/>
</dbReference>
<dbReference type="InterPro" id="IPR013762">
    <property type="entry name" value="Integrase-like_cat_sf"/>
</dbReference>
<dbReference type="GO" id="GO:0003677">
    <property type="term" value="F:DNA binding"/>
    <property type="evidence" value="ECO:0007669"/>
    <property type="project" value="InterPro"/>
</dbReference>
<dbReference type="HOGENOM" id="CLU_890265_0_0_2"/>
<evidence type="ECO:0000259" key="2">
    <source>
        <dbReference type="PROSITE" id="PS51898"/>
    </source>
</evidence>
<dbReference type="PROSITE" id="PS51898">
    <property type="entry name" value="TYR_RECOMBINASE"/>
    <property type="match status" value="1"/>
</dbReference>
<accession>A0A075MR12</accession>
<dbReference type="Pfam" id="PF00589">
    <property type="entry name" value="Phage_integrase"/>
    <property type="match status" value="1"/>
</dbReference>
<feature type="domain" description="Tyr recombinase" evidence="2">
    <location>
        <begin position="112"/>
        <end position="312"/>
    </location>
</feature>
<dbReference type="GO" id="GO:0015074">
    <property type="term" value="P:DNA integration"/>
    <property type="evidence" value="ECO:0007669"/>
    <property type="project" value="InterPro"/>
</dbReference>
<dbReference type="SUPFAM" id="SSF56349">
    <property type="entry name" value="DNA breaking-rejoining enzymes"/>
    <property type="match status" value="1"/>
</dbReference>
<dbReference type="RefSeq" id="WP_148700048.1">
    <property type="nucleotide sequence ID" value="NZ_CP007174.1"/>
</dbReference>
<dbReference type="Gene3D" id="1.10.443.10">
    <property type="entry name" value="Intergrase catalytic core"/>
    <property type="match status" value="1"/>
</dbReference>
<keyword evidence="1" id="KW-0233">DNA recombination</keyword>
<gene>
    <name evidence="3" type="ORF">NTE_01179</name>
</gene>